<comment type="subcellular location">
    <subcellularLocation>
        <location evidence="1">Golgi apparatus membrane</location>
        <topology evidence="1">Single-pass membrane protein</topology>
    </subcellularLocation>
</comment>
<dbReference type="OrthoDB" id="1896682at2759"/>
<dbReference type="FunCoup" id="A0A059APB7">
    <property type="interactions" value="937"/>
</dbReference>
<evidence type="ECO:0000256" key="2">
    <source>
        <dbReference type="ARBA" id="ARBA00022692"/>
    </source>
</evidence>
<dbReference type="InParanoid" id="A0A059APB7"/>
<dbReference type="OMA" id="MAAVWTA"/>
<feature type="transmembrane region" description="Helical" evidence="6">
    <location>
        <begin position="29"/>
        <end position="49"/>
    </location>
</feature>
<evidence type="ECO:0000256" key="6">
    <source>
        <dbReference type="SAM" id="Phobius"/>
    </source>
</evidence>
<evidence type="ECO:0000256" key="5">
    <source>
        <dbReference type="ARBA" id="ARBA00023136"/>
    </source>
</evidence>
<dbReference type="NCBIfam" id="TIGR01627">
    <property type="entry name" value="A_thal_3515"/>
    <property type="match status" value="1"/>
</dbReference>
<dbReference type="PANTHER" id="PTHR31444">
    <property type="entry name" value="OS11G0490100 PROTEIN"/>
    <property type="match status" value="1"/>
</dbReference>
<keyword evidence="2 6" id="KW-0812">Transmembrane</keyword>
<accession>A0A059APB7</accession>
<dbReference type="GO" id="GO:0000139">
    <property type="term" value="C:Golgi membrane"/>
    <property type="evidence" value="ECO:0007669"/>
    <property type="project" value="UniProtKB-SubCell"/>
</dbReference>
<gene>
    <name evidence="7" type="ORF">EUGRSUZ_I01644</name>
</gene>
<dbReference type="KEGG" id="egr:104419137"/>
<evidence type="ECO:0000313" key="7">
    <source>
        <dbReference type="EMBL" id="KCW55827.1"/>
    </source>
</evidence>
<dbReference type="AlphaFoldDB" id="A0A059APB7"/>
<keyword evidence="3 6" id="KW-1133">Transmembrane helix</keyword>
<organism evidence="7">
    <name type="scientific">Eucalyptus grandis</name>
    <name type="common">Flooded gum</name>
    <dbReference type="NCBI Taxonomy" id="71139"/>
    <lineage>
        <taxon>Eukaryota</taxon>
        <taxon>Viridiplantae</taxon>
        <taxon>Streptophyta</taxon>
        <taxon>Embryophyta</taxon>
        <taxon>Tracheophyta</taxon>
        <taxon>Spermatophyta</taxon>
        <taxon>Magnoliopsida</taxon>
        <taxon>eudicotyledons</taxon>
        <taxon>Gunneridae</taxon>
        <taxon>Pentapetalae</taxon>
        <taxon>rosids</taxon>
        <taxon>malvids</taxon>
        <taxon>Myrtales</taxon>
        <taxon>Myrtaceae</taxon>
        <taxon>Myrtoideae</taxon>
        <taxon>Eucalypteae</taxon>
        <taxon>Eucalyptus</taxon>
    </lineage>
</organism>
<dbReference type="Gramene" id="KCW55827">
    <property type="protein sequence ID" value="KCW55827"/>
    <property type="gene ID" value="EUGRSUZ_I01644"/>
</dbReference>
<dbReference type="GO" id="GO:0045492">
    <property type="term" value="P:xylan biosynthetic process"/>
    <property type="evidence" value="ECO:0000318"/>
    <property type="project" value="GO_Central"/>
</dbReference>
<sequence>MFDENKADMKKRHLDSDGKGRRLPLHKGWLVTISAAFLFTATLLLLLLLTATPLVPGRSAATAVSLLGRGGSVSSSQVTTPTQLQAILHYATSRVVPQQSLAEISLCFNVLREAAPCNFLVFGLGHDSLMWAALNPRGTTVFLEEGESWIRSVITKAPSLHAFHVHYPTRLAEANELLATYRDERDCMPGHAGMGGESRCRLALPGLPEEVREKQWDVIMIDAPRGYFAEAPGRMGAIFTAAVMARGRTGEGVTHVFLHDVNRRVERAYAKEFLCMKNKVEGVGRLWHFEIPPSSNVNATRFC</sequence>
<evidence type="ECO:0000256" key="3">
    <source>
        <dbReference type="ARBA" id="ARBA00022989"/>
    </source>
</evidence>
<dbReference type="STRING" id="71139.A0A059APB7"/>
<proteinExistence type="predicted"/>
<protein>
    <submittedName>
        <fullName evidence="7">Uncharacterized protein</fullName>
    </submittedName>
</protein>
<dbReference type="Pfam" id="PF21729">
    <property type="entry name" value="IRX15_IRX15L_GXM"/>
    <property type="match status" value="1"/>
</dbReference>
<evidence type="ECO:0000256" key="4">
    <source>
        <dbReference type="ARBA" id="ARBA00023034"/>
    </source>
</evidence>
<dbReference type="InterPro" id="IPR006514">
    <property type="entry name" value="IRX15/GXM/AGM"/>
</dbReference>
<keyword evidence="5 6" id="KW-0472">Membrane</keyword>
<reference evidence="7" key="1">
    <citation type="submission" date="2013-07" db="EMBL/GenBank/DDBJ databases">
        <title>The genome of Eucalyptus grandis.</title>
        <authorList>
            <person name="Schmutz J."/>
            <person name="Hayes R."/>
            <person name="Myburg A."/>
            <person name="Tuskan G."/>
            <person name="Grattapaglia D."/>
            <person name="Rokhsar D.S."/>
        </authorList>
    </citation>
    <scope>NUCLEOTIDE SEQUENCE</scope>
    <source>
        <tissue evidence="7">Leaf extractions</tissue>
    </source>
</reference>
<keyword evidence="4" id="KW-0333">Golgi apparatus</keyword>
<dbReference type="GO" id="GO:0009834">
    <property type="term" value="P:plant-type secondary cell wall biogenesis"/>
    <property type="evidence" value="ECO:0000318"/>
    <property type="project" value="GO_Central"/>
</dbReference>
<evidence type="ECO:0000256" key="1">
    <source>
        <dbReference type="ARBA" id="ARBA00004194"/>
    </source>
</evidence>
<dbReference type="eggNOG" id="ENOG502QST5">
    <property type="taxonomic scope" value="Eukaryota"/>
</dbReference>
<dbReference type="GO" id="GO:0005794">
    <property type="term" value="C:Golgi apparatus"/>
    <property type="evidence" value="ECO:0000318"/>
    <property type="project" value="GO_Central"/>
</dbReference>
<dbReference type="EMBL" id="KK198761">
    <property type="protein sequence ID" value="KCW55827.1"/>
    <property type="molecule type" value="Genomic_DNA"/>
</dbReference>
<name>A0A059APB7_EUCGR</name>